<feature type="transmembrane region" description="Helical" evidence="8">
    <location>
        <begin position="440"/>
        <end position="463"/>
    </location>
</feature>
<evidence type="ECO:0000256" key="5">
    <source>
        <dbReference type="ARBA" id="ARBA00022692"/>
    </source>
</evidence>
<dbReference type="RefSeq" id="WP_106227818.1">
    <property type="nucleotide sequence ID" value="NZ_PVTV01000014.1"/>
</dbReference>
<protein>
    <recommendedName>
        <fullName evidence="8">L-lactate permease</fullName>
    </recommendedName>
</protein>
<evidence type="ECO:0000256" key="4">
    <source>
        <dbReference type="ARBA" id="ARBA00022475"/>
    </source>
</evidence>
<keyword evidence="10" id="KW-1185">Reference proteome</keyword>
<evidence type="ECO:0000256" key="6">
    <source>
        <dbReference type="ARBA" id="ARBA00022989"/>
    </source>
</evidence>
<organism evidence="9 10">
    <name type="scientific">Jezberella montanilacus</name>
    <dbReference type="NCBI Taxonomy" id="323426"/>
    <lineage>
        <taxon>Bacteria</taxon>
        <taxon>Pseudomonadati</taxon>
        <taxon>Pseudomonadota</taxon>
        <taxon>Betaproteobacteria</taxon>
        <taxon>Burkholderiales</taxon>
        <taxon>Alcaligenaceae</taxon>
        <taxon>Jezberella</taxon>
    </lineage>
</organism>
<dbReference type="GO" id="GO:0015295">
    <property type="term" value="F:solute:proton symporter activity"/>
    <property type="evidence" value="ECO:0007669"/>
    <property type="project" value="TreeGrafter"/>
</dbReference>
<feature type="transmembrane region" description="Helical" evidence="8">
    <location>
        <begin position="94"/>
        <end position="112"/>
    </location>
</feature>
<dbReference type="PANTHER" id="PTHR30003:SF2">
    <property type="entry name" value="L-LACTATE PERMEASE"/>
    <property type="match status" value="1"/>
</dbReference>
<dbReference type="OrthoDB" id="8893343at2"/>
<dbReference type="EMBL" id="PVTV01000014">
    <property type="protein sequence ID" value="PRY97506.1"/>
    <property type="molecule type" value="Genomic_DNA"/>
</dbReference>
<keyword evidence="7 8" id="KW-0472">Membrane</keyword>
<accession>A0A2T0XEZ5</accession>
<dbReference type="InterPro" id="IPR003804">
    <property type="entry name" value="Lactate_perm"/>
</dbReference>
<feature type="transmembrane region" description="Helical" evidence="8">
    <location>
        <begin position="118"/>
        <end position="134"/>
    </location>
</feature>
<feature type="transmembrane region" description="Helical" evidence="8">
    <location>
        <begin position="141"/>
        <end position="163"/>
    </location>
</feature>
<dbReference type="GO" id="GO:0005886">
    <property type="term" value="C:plasma membrane"/>
    <property type="evidence" value="ECO:0007669"/>
    <property type="project" value="UniProtKB-SubCell"/>
</dbReference>
<feature type="transmembrane region" description="Helical" evidence="8">
    <location>
        <begin position="327"/>
        <end position="350"/>
    </location>
</feature>
<sequence length="464" mass="47935">MQLIISAAPVVITLFALGLGIKSLQAALLGVTVAAVGAVIAFPVPLTGLIPQLLHWLPILLEVLAIVAGGLLLSEVLRHAGVQTALASWIKTRAGGGVAAVLLVVHGITPFAESLTGFAIGITIGIPLLANFGLPPRKVAVLGLLGLCTIPWGSMGPGTMVAASLAELSFHDLGVASGFVSFIPLIATGVTAAWLVSESGERVKAVLLGALSGVMLTVAITCFNMLFGTSPAGALGSLVIILLHFLRGPKTGRQPLPAIARKGLLSYFVLLVGVLAGGWYVRANGLSEAWRFLGSPALWLFVATFLFTRGLPAKLPTNRSWVSWLQVAPVTGLFIILGMVMAISGMAAYLAQAISAIGYAYLPIAPFVGATGGLITGSNVGANSMFATTQAAIARSLGISVLWFMATHNVAAAFLMMASPGKIEMAIQLTHADAAQHRRWIQRVLLGVALAVVTGLGILNMLLA</sequence>
<comment type="similarity">
    <text evidence="2 8">Belongs to the lactate permease family.</text>
</comment>
<gene>
    <name evidence="9" type="ORF">BCM14_1966</name>
</gene>
<dbReference type="AlphaFoldDB" id="A0A2T0XEZ5"/>
<feature type="transmembrane region" description="Helical" evidence="8">
    <location>
        <begin position="397"/>
        <end position="420"/>
    </location>
</feature>
<comment type="function">
    <text evidence="8">Uptake of L-lactate across the membrane. Can also transport D-lactate and glycolate.</text>
</comment>
<comment type="caution">
    <text evidence="9">The sequence shown here is derived from an EMBL/GenBank/DDBJ whole genome shotgun (WGS) entry which is preliminary data.</text>
</comment>
<keyword evidence="6 8" id="KW-1133">Transmembrane helix</keyword>
<feature type="transmembrane region" description="Helical" evidence="8">
    <location>
        <begin position="356"/>
        <end position="376"/>
    </location>
</feature>
<evidence type="ECO:0000256" key="3">
    <source>
        <dbReference type="ARBA" id="ARBA00022448"/>
    </source>
</evidence>
<dbReference type="GO" id="GO:0015129">
    <property type="term" value="F:lactate transmembrane transporter activity"/>
    <property type="evidence" value="ECO:0007669"/>
    <property type="project" value="UniProtKB-UniRule"/>
</dbReference>
<dbReference type="PANTHER" id="PTHR30003">
    <property type="entry name" value="L-LACTATE PERMEASE"/>
    <property type="match status" value="1"/>
</dbReference>
<feature type="transmembrane region" description="Helical" evidence="8">
    <location>
        <begin position="175"/>
        <end position="196"/>
    </location>
</feature>
<feature type="transmembrane region" description="Helical" evidence="8">
    <location>
        <begin position="289"/>
        <end position="307"/>
    </location>
</feature>
<keyword evidence="3 8" id="KW-0813">Transport</keyword>
<feature type="transmembrane region" description="Helical" evidence="8">
    <location>
        <begin position="264"/>
        <end position="283"/>
    </location>
</feature>
<name>A0A2T0XEZ5_9BURK</name>
<feature type="transmembrane region" description="Helical" evidence="8">
    <location>
        <begin position="53"/>
        <end position="73"/>
    </location>
</feature>
<proteinExistence type="inferred from homology"/>
<dbReference type="Pfam" id="PF02652">
    <property type="entry name" value="Lactate_perm"/>
    <property type="match status" value="2"/>
</dbReference>
<keyword evidence="8" id="KW-0997">Cell inner membrane</keyword>
<evidence type="ECO:0000256" key="8">
    <source>
        <dbReference type="RuleBase" id="RU365092"/>
    </source>
</evidence>
<evidence type="ECO:0000256" key="7">
    <source>
        <dbReference type="ARBA" id="ARBA00023136"/>
    </source>
</evidence>
<feature type="transmembrane region" description="Helical" evidence="8">
    <location>
        <begin position="205"/>
        <end position="226"/>
    </location>
</feature>
<evidence type="ECO:0000256" key="2">
    <source>
        <dbReference type="ARBA" id="ARBA00010100"/>
    </source>
</evidence>
<keyword evidence="5 8" id="KW-0812">Transmembrane</keyword>
<evidence type="ECO:0000256" key="1">
    <source>
        <dbReference type="ARBA" id="ARBA00004651"/>
    </source>
</evidence>
<keyword evidence="4" id="KW-1003">Cell membrane</keyword>
<comment type="subcellular location">
    <subcellularLocation>
        <location evidence="8">Cell inner membrane</location>
        <topology evidence="8">Multi-pass membrane protein</topology>
    </subcellularLocation>
    <subcellularLocation>
        <location evidence="1">Cell membrane</location>
        <topology evidence="1">Multi-pass membrane protein</topology>
    </subcellularLocation>
</comment>
<evidence type="ECO:0000313" key="9">
    <source>
        <dbReference type="EMBL" id="PRY97506.1"/>
    </source>
</evidence>
<dbReference type="Proteomes" id="UP000238308">
    <property type="component" value="Unassembled WGS sequence"/>
</dbReference>
<evidence type="ECO:0000313" key="10">
    <source>
        <dbReference type="Proteomes" id="UP000238308"/>
    </source>
</evidence>
<reference evidence="9 10" key="1">
    <citation type="submission" date="2018-03" db="EMBL/GenBank/DDBJ databases">
        <title>Genomic Encyclopedia of Type Strains, Phase III (KMG-III): the genomes of soil and plant-associated and newly described type strains.</title>
        <authorList>
            <person name="Whitman W."/>
        </authorList>
    </citation>
    <scope>NUCLEOTIDE SEQUENCE [LARGE SCALE GENOMIC DNA]</scope>
    <source>
        <strain evidence="9 10">MWH-P2sevCIIIb</strain>
    </source>
</reference>